<dbReference type="EMBL" id="BGZK01000973">
    <property type="protein sequence ID" value="GBP66977.1"/>
    <property type="molecule type" value="Genomic_DNA"/>
</dbReference>
<dbReference type="Proteomes" id="UP000299102">
    <property type="component" value="Unassembled WGS sequence"/>
</dbReference>
<reference evidence="1 2" key="1">
    <citation type="journal article" date="2019" name="Commun. Biol.">
        <title>The bagworm genome reveals a unique fibroin gene that provides high tensile strength.</title>
        <authorList>
            <person name="Kono N."/>
            <person name="Nakamura H."/>
            <person name="Ohtoshi R."/>
            <person name="Tomita M."/>
            <person name="Numata K."/>
            <person name="Arakawa K."/>
        </authorList>
    </citation>
    <scope>NUCLEOTIDE SEQUENCE [LARGE SCALE GENOMIC DNA]</scope>
</reference>
<organism evidence="1 2">
    <name type="scientific">Eumeta variegata</name>
    <name type="common">Bagworm moth</name>
    <name type="synonym">Eumeta japonica</name>
    <dbReference type="NCBI Taxonomy" id="151549"/>
    <lineage>
        <taxon>Eukaryota</taxon>
        <taxon>Metazoa</taxon>
        <taxon>Ecdysozoa</taxon>
        <taxon>Arthropoda</taxon>
        <taxon>Hexapoda</taxon>
        <taxon>Insecta</taxon>
        <taxon>Pterygota</taxon>
        <taxon>Neoptera</taxon>
        <taxon>Endopterygota</taxon>
        <taxon>Lepidoptera</taxon>
        <taxon>Glossata</taxon>
        <taxon>Ditrysia</taxon>
        <taxon>Tineoidea</taxon>
        <taxon>Psychidae</taxon>
        <taxon>Oiketicinae</taxon>
        <taxon>Eumeta</taxon>
    </lineage>
</organism>
<accession>A0A4C1XXK2</accession>
<evidence type="ECO:0000313" key="1">
    <source>
        <dbReference type="EMBL" id="GBP66977.1"/>
    </source>
</evidence>
<evidence type="ECO:0000313" key="2">
    <source>
        <dbReference type="Proteomes" id="UP000299102"/>
    </source>
</evidence>
<sequence length="188" mass="21485">MRQLHHQFYKISRNTRVSINVSQQYVLRASRAPRRPSRLTRCTTINHKHRKRKGHICPAGPGRTAKVQSEKEPARLVIDHILIEYRREVAVSAVTFRCLSPLHLSLFSSISPFPSSSESYSCPRGRPLVTVLRLQVAIENCDHPVSSDTHARLFLKKSFKGYTSTLELTLSPDVIAVRDDMCVMHRSR</sequence>
<dbReference type="AlphaFoldDB" id="A0A4C1XXK2"/>
<name>A0A4C1XXK2_EUMVA</name>
<comment type="caution">
    <text evidence="1">The sequence shown here is derived from an EMBL/GenBank/DDBJ whole genome shotgun (WGS) entry which is preliminary data.</text>
</comment>
<proteinExistence type="predicted"/>
<keyword evidence="2" id="KW-1185">Reference proteome</keyword>
<protein>
    <submittedName>
        <fullName evidence="1">Uncharacterized protein</fullName>
    </submittedName>
</protein>
<gene>
    <name evidence="1" type="ORF">EVAR_49952_1</name>
</gene>